<evidence type="ECO:0000313" key="12">
    <source>
        <dbReference type="Proteomes" id="UP000008631"/>
    </source>
</evidence>
<protein>
    <submittedName>
        <fullName evidence="11">ABC-type uncharacterized transport system</fullName>
    </submittedName>
</protein>
<feature type="transmembrane region" description="Helical" evidence="8">
    <location>
        <begin position="140"/>
        <end position="164"/>
    </location>
</feature>
<feature type="transmembrane region" description="Helical" evidence="8">
    <location>
        <begin position="96"/>
        <end position="114"/>
    </location>
</feature>
<dbReference type="InterPro" id="IPR025699">
    <property type="entry name" value="ABC2_memb-like"/>
</dbReference>
<evidence type="ECO:0000256" key="8">
    <source>
        <dbReference type="SAM" id="Phobius"/>
    </source>
</evidence>
<dbReference type="InParanoid" id="E8QZC2"/>
<accession>E8QZC2</accession>
<feature type="transmembrane region" description="Helical" evidence="8">
    <location>
        <begin position="934"/>
        <end position="952"/>
    </location>
</feature>
<dbReference type="InterPro" id="IPR019196">
    <property type="entry name" value="ABC_transp_unknown"/>
</dbReference>
<keyword evidence="6" id="KW-0175">Coiled coil</keyword>
<keyword evidence="2" id="KW-1003">Cell membrane</keyword>
<keyword evidence="5 8" id="KW-0472">Membrane</keyword>
<evidence type="ECO:0000256" key="1">
    <source>
        <dbReference type="ARBA" id="ARBA00004651"/>
    </source>
</evidence>
<dbReference type="GO" id="GO:0005886">
    <property type="term" value="C:plasma membrane"/>
    <property type="evidence" value="ECO:0007669"/>
    <property type="project" value="UniProtKB-SubCell"/>
</dbReference>
<evidence type="ECO:0000259" key="10">
    <source>
        <dbReference type="Pfam" id="PF23357"/>
    </source>
</evidence>
<dbReference type="Pfam" id="PF09822">
    <property type="entry name" value="ABC_transp_aux"/>
    <property type="match status" value="1"/>
</dbReference>
<feature type="coiled-coil region" evidence="6">
    <location>
        <begin position="891"/>
        <end position="930"/>
    </location>
</feature>
<dbReference type="Proteomes" id="UP000008631">
    <property type="component" value="Chromosome"/>
</dbReference>
<dbReference type="AlphaFoldDB" id="E8QZC2"/>
<feature type="transmembrane region" description="Helical" evidence="8">
    <location>
        <begin position="203"/>
        <end position="225"/>
    </location>
</feature>
<organism evidence="11 12">
    <name type="scientific">Isosphaera pallida (strain ATCC 43644 / DSM 9630 / IS1B)</name>
    <dbReference type="NCBI Taxonomy" id="575540"/>
    <lineage>
        <taxon>Bacteria</taxon>
        <taxon>Pseudomonadati</taxon>
        <taxon>Planctomycetota</taxon>
        <taxon>Planctomycetia</taxon>
        <taxon>Isosphaerales</taxon>
        <taxon>Isosphaeraceae</taxon>
        <taxon>Isosphaera</taxon>
    </lineage>
</organism>
<dbReference type="Pfam" id="PF23357">
    <property type="entry name" value="DUF7088"/>
    <property type="match status" value="1"/>
</dbReference>
<feature type="transmembrane region" description="Helical" evidence="8">
    <location>
        <begin position="55"/>
        <end position="76"/>
    </location>
</feature>
<feature type="transmembrane region" description="Helical" evidence="8">
    <location>
        <begin position="245"/>
        <end position="274"/>
    </location>
</feature>
<comment type="subcellular location">
    <subcellularLocation>
        <location evidence="1">Cell membrane</location>
        <topology evidence="1">Multi-pass membrane protein</topology>
    </subcellularLocation>
</comment>
<dbReference type="eggNOG" id="COG1277">
    <property type="taxonomic scope" value="Bacteria"/>
</dbReference>
<dbReference type="RefSeq" id="WP_013566539.1">
    <property type="nucleotide sequence ID" value="NC_014962.1"/>
</dbReference>
<reference key="1">
    <citation type="submission" date="2010-11" db="EMBL/GenBank/DDBJ databases">
        <title>The complete sequence of chromosome of Isophaera pallida ATCC 43644.</title>
        <authorList>
            <consortium name="US DOE Joint Genome Institute (JGI-PGF)"/>
            <person name="Lucas S."/>
            <person name="Copeland A."/>
            <person name="Lapidus A."/>
            <person name="Bruce D."/>
            <person name="Goodwin L."/>
            <person name="Pitluck S."/>
            <person name="Kyrpides N."/>
            <person name="Mavromatis K."/>
            <person name="Pagani I."/>
            <person name="Ivanova N."/>
            <person name="Saunders E."/>
            <person name="Brettin T."/>
            <person name="Detter J.C."/>
            <person name="Han C."/>
            <person name="Tapia R."/>
            <person name="Land M."/>
            <person name="Hauser L."/>
            <person name="Markowitz V."/>
            <person name="Cheng J.-F."/>
            <person name="Hugenholtz P."/>
            <person name="Woyke T."/>
            <person name="Wu D."/>
            <person name="Eisen J.A."/>
        </authorList>
    </citation>
    <scope>NUCLEOTIDE SEQUENCE</scope>
    <source>
        <strain>ATCC 43644</strain>
    </source>
</reference>
<evidence type="ECO:0000256" key="2">
    <source>
        <dbReference type="ARBA" id="ARBA00022475"/>
    </source>
</evidence>
<dbReference type="InterPro" id="IPR051449">
    <property type="entry name" value="ABC-2_transporter_component"/>
</dbReference>
<evidence type="ECO:0000256" key="7">
    <source>
        <dbReference type="SAM" id="MobiDB-lite"/>
    </source>
</evidence>
<feature type="domain" description="ABC-type uncharacterised transport system" evidence="9">
    <location>
        <begin position="459"/>
        <end position="806"/>
    </location>
</feature>
<gene>
    <name evidence="11" type="ordered locus">Isop_3695</name>
</gene>
<dbReference type="Pfam" id="PF13346">
    <property type="entry name" value="ABC2_membrane_5"/>
    <property type="match status" value="1"/>
</dbReference>
<evidence type="ECO:0000256" key="3">
    <source>
        <dbReference type="ARBA" id="ARBA00022692"/>
    </source>
</evidence>
<evidence type="ECO:0000313" key="11">
    <source>
        <dbReference type="EMBL" id="ADV64251.1"/>
    </source>
</evidence>
<dbReference type="STRING" id="575540.Isop_3695"/>
<keyword evidence="3 8" id="KW-0812">Transmembrane</keyword>
<feature type="domain" description="DUF7088" evidence="10">
    <location>
        <begin position="320"/>
        <end position="425"/>
    </location>
</feature>
<evidence type="ECO:0000256" key="6">
    <source>
        <dbReference type="SAM" id="Coils"/>
    </source>
</evidence>
<feature type="transmembrane region" description="Helical" evidence="8">
    <location>
        <begin position="295"/>
        <end position="314"/>
    </location>
</feature>
<sequence length="968" mass="106505">MATTSTPTAFDTLDHNATPAPDLSNLSRPPAPTASSAWLRPHVVNAVFRRNVASYFVNPAGYVFITLFVLVCSYVAFCRPEFFSNNLATLDTLNEWMPYLLLFFVPAITMSLWAEERKQGTEELLLTLPAKDLEVVIGKYLAALGIYTAALVFTAPLAILLMVLGRPDPGVLISTFLGYWLMGAMLISVGMVASLLSTNVTVAFILGALFCAVPVFLDQAGWLFGSLTARQVVEDLAVPTQFRDFGVGVVSFGGIFYFLSTAVVMLFLNMVLLGRRHWAGGEASAGKWVHAVTRAVALAVAMASATVIVAALGWRLDASEEQLHTLSPETIQIVKSLPEDRPVYVRAFFSPEVPRDYVTVKRDLINVLRRVNSTAGKRVQLDLIETELYSEEAASAAKLGITPRQVVTADEARRSTNEIVLGVAFTCGTEEVVLPFLEPGVPVEYEVARSLKVVAGGQRKKLGVLTTDAALMGGGGFMTGQTSEWAIISELRKQYNVRSISPDGPIDPKEVDVLIAAMPSSLTQPQMDNLRAFIKAGGPTLILDDPLPLSNPMLSPPLSKPAPGRQSMFGGPPPTQPKGDIRQLLDDLGVSWPTTDIVWNPDNPHPQLADGLPEEIVFVTRNTGLRRGARDNAPGLSNTDPIVAGMQEIVLLFAGRINRVGKPGLTFTPLIRTDVNGGLIDWRRTVRSQLDFGDMDVVEAVQMASQLGIPGAITLNPRRPRVPTGTSYTLAARIQSEASAKSNNQAQTQTSDASTQESSKIHVVFVADLDLISDQFFALRGESVEQLRRRGMGNLILDNVNFILNCVDVLAGDMTFVELRKRRPLHRTLEGLERQTQQFVEKTQEQLKTFEEEEKRLIDKAQTEFNKEVEAVERDETLEPVVKEAKLRYLKEVAERKLDQRRREIEDQTRLKIEEAKTEKERQIRGIQNQTRTYALALPPLLPAVLGLVVFFSRASRENRGANPNRLV</sequence>
<name>E8QZC2_ISOPI</name>
<feature type="region of interest" description="Disordered" evidence="7">
    <location>
        <begin position="1"/>
        <end position="29"/>
    </location>
</feature>
<dbReference type="InterPro" id="IPR055396">
    <property type="entry name" value="DUF7088"/>
</dbReference>
<keyword evidence="12" id="KW-1185">Reference proteome</keyword>
<proteinExistence type="predicted"/>
<reference evidence="11 12" key="2">
    <citation type="journal article" date="2011" name="Stand. Genomic Sci.">
        <title>Complete genome sequence of Isosphaera pallida type strain (IS1B).</title>
        <authorList>
            <consortium name="US DOE Joint Genome Institute (JGI-PGF)"/>
            <person name="Goker M."/>
            <person name="Cleland D."/>
            <person name="Saunders E."/>
            <person name="Lapidus A."/>
            <person name="Nolan M."/>
            <person name="Lucas S."/>
            <person name="Hammon N."/>
            <person name="Deshpande S."/>
            <person name="Cheng J.F."/>
            <person name="Tapia R."/>
            <person name="Han C."/>
            <person name="Goodwin L."/>
            <person name="Pitluck S."/>
            <person name="Liolios K."/>
            <person name="Pagani I."/>
            <person name="Ivanova N."/>
            <person name="Mavromatis K."/>
            <person name="Pati A."/>
            <person name="Chen A."/>
            <person name="Palaniappan K."/>
            <person name="Land M."/>
            <person name="Hauser L."/>
            <person name="Chang Y.J."/>
            <person name="Jeffries C.D."/>
            <person name="Detter J.C."/>
            <person name="Beck B."/>
            <person name="Woyke T."/>
            <person name="Bristow J."/>
            <person name="Eisen J.A."/>
            <person name="Markowitz V."/>
            <person name="Hugenholtz P."/>
            <person name="Kyrpides N.C."/>
            <person name="Klenk H.P."/>
        </authorList>
    </citation>
    <scope>NUCLEOTIDE SEQUENCE [LARGE SCALE GENOMIC DNA]</scope>
    <source>
        <strain evidence="12">ATCC 43644 / DSM 9630 / IS1B</strain>
    </source>
</reference>
<evidence type="ECO:0000256" key="5">
    <source>
        <dbReference type="ARBA" id="ARBA00023136"/>
    </source>
</evidence>
<dbReference type="EMBL" id="CP002353">
    <property type="protein sequence ID" value="ADV64251.1"/>
    <property type="molecule type" value="Genomic_DNA"/>
</dbReference>
<feature type="transmembrane region" description="Helical" evidence="8">
    <location>
        <begin position="176"/>
        <end position="196"/>
    </location>
</feature>
<dbReference type="KEGG" id="ipa:Isop_3695"/>
<dbReference type="OrthoDB" id="9794512at2"/>
<dbReference type="PANTHER" id="PTHR30294:SF29">
    <property type="entry name" value="MULTIDRUG ABC TRANSPORTER PERMEASE YBHS-RELATED"/>
    <property type="match status" value="1"/>
</dbReference>
<dbReference type="eggNOG" id="COG3225">
    <property type="taxonomic scope" value="Bacteria"/>
</dbReference>
<dbReference type="HOGENOM" id="CLU_304586_0_0_0"/>
<evidence type="ECO:0000259" key="9">
    <source>
        <dbReference type="Pfam" id="PF09822"/>
    </source>
</evidence>
<evidence type="ECO:0000256" key="4">
    <source>
        <dbReference type="ARBA" id="ARBA00022989"/>
    </source>
</evidence>
<keyword evidence="4 8" id="KW-1133">Transmembrane helix</keyword>
<dbReference type="PANTHER" id="PTHR30294">
    <property type="entry name" value="MEMBRANE COMPONENT OF ABC TRANSPORTER YHHJ-RELATED"/>
    <property type="match status" value="1"/>
</dbReference>